<dbReference type="InterPro" id="IPR007221">
    <property type="entry name" value="MreC"/>
</dbReference>
<keyword evidence="3 5" id="KW-0133">Cell shape</keyword>
<feature type="coiled-coil region" evidence="6">
    <location>
        <begin position="59"/>
        <end position="93"/>
    </location>
</feature>
<dbReference type="EMBL" id="FMUS01000004">
    <property type="protein sequence ID" value="SCY15854.1"/>
    <property type="molecule type" value="Genomic_DNA"/>
</dbReference>
<dbReference type="STRING" id="1120976.SAMN03080606_00954"/>
<protein>
    <recommendedName>
        <fullName evidence="2 5">Cell shape-determining protein MreC</fullName>
    </recommendedName>
    <alternativeName>
        <fullName evidence="4 5">Cell shape protein MreC</fullName>
    </alternativeName>
</protein>
<evidence type="ECO:0000256" key="1">
    <source>
        <dbReference type="ARBA" id="ARBA00009369"/>
    </source>
</evidence>
<gene>
    <name evidence="8" type="ORF">SAMN03080606_00954</name>
</gene>
<dbReference type="NCBIfam" id="TIGR00219">
    <property type="entry name" value="mreC"/>
    <property type="match status" value="1"/>
</dbReference>
<evidence type="ECO:0000256" key="6">
    <source>
        <dbReference type="SAM" id="Coils"/>
    </source>
</evidence>
<feature type="domain" description="Rod shape-determining protein MreC beta-barrel core" evidence="7">
    <location>
        <begin position="116"/>
        <end position="261"/>
    </location>
</feature>
<dbReference type="PANTHER" id="PTHR34138">
    <property type="entry name" value="CELL SHAPE-DETERMINING PROTEIN MREC"/>
    <property type="match status" value="1"/>
</dbReference>
<proteinExistence type="inferred from homology"/>
<evidence type="ECO:0000256" key="5">
    <source>
        <dbReference type="PIRNR" id="PIRNR038471"/>
    </source>
</evidence>
<dbReference type="Pfam" id="PF04085">
    <property type="entry name" value="MreC"/>
    <property type="match status" value="1"/>
</dbReference>
<name>A0A1G5DMF7_9FIRM</name>
<sequence length="268" mass="29199">MIVAISAIILIIVMGVTTGQRDDITFVEKWVGNIISPVQGVFNSGVTAVGENFSRIINIGKISRENDELRIKAEALEKEVISLRLNRDELEELRGLKYALGYIDDEAKYEPITANIIGKTPGNWFNTFTISVGEKHGITKDSIVLASNGLVGRVFEVGGNWAKVVAIVDNDSSVSFQVLRDNKTQGIISGSITNELSGYVFDPMSEVMVGDKLVTTGIGIYPEGILIGEVKAVEKSGNQLLKTIEVEPAVNFRRLTKVLVMRANSLAE</sequence>
<reference evidence="8 9" key="1">
    <citation type="submission" date="2016-10" db="EMBL/GenBank/DDBJ databases">
        <authorList>
            <person name="de Groot N.N."/>
        </authorList>
    </citation>
    <scope>NUCLEOTIDE SEQUENCE [LARGE SCALE GENOMIC DNA]</scope>
    <source>
        <strain evidence="8 9">DSM 18978</strain>
    </source>
</reference>
<evidence type="ECO:0000259" key="7">
    <source>
        <dbReference type="Pfam" id="PF04085"/>
    </source>
</evidence>
<comment type="similarity">
    <text evidence="1 5">Belongs to the MreC family.</text>
</comment>
<accession>A0A1G5DMF7</accession>
<dbReference type="Proteomes" id="UP000198636">
    <property type="component" value="Unassembled WGS sequence"/>
</dbReference>
<evidence type="ECO:0000256" key="4">
    <source>
        <dbReference type="ARBA" id="ARBA00032089"/>
    </source>
</evidence>
<dbReference type="GO" id="GO:0008360">
    <property type="term" value="P:regulation of cell shape"/>
    <property type="evidence" value="ECO:0007669"/>
    <property type="project" value="UniProtKB-KW"/>
</dbReference>
<evidence type="ECO:0000313" key="8">
    <source>
        <dbReference type="EMBL" id="SCY15854.1"/>
    </source>
</evidence>
<dbReference type="PIRSF" id="PIRSF038471">
    <property type="entry name" value="MreC"/>
    <property type="match status" value="1"/>
</dbReference>
<dbReference type="AlphaFoldDB" id="A0A1G5DMF7"/>
<evidence type="ECO:0000256" key="2">
    <source>
        <dbReference type="ARBA" id="ARBA00013855"/>
    </source>
</evidence>
<dbReference type="PANTHER" id="PTHR34138:SF1">
    <property type="entry name" value="CELL SHAPE-DETERMINING PROTEIN MREC"/>
    <property type="match status" value="1"/>
</dbReference>
<evidence type="ECO:0000256" key="3">
    <source>
        <dbReference type="ARBA" id="ARBA00022960"/>
    </source>
</evidence>
<dbReference type="InterPro" id="IPR042177">
    <property type="entry name" value="Cell/Rod_1"/>
</dbReference>
<dbReference type="GO" id="GO:0005886">
    <property type="term" value="C:plasma membrane"/>
    <property type="evidence" value="ECO:0007669"/>
    <property type="project" value="TreeGrafter"/>
</dbReference>
<dbReference type="Gene3D" id="2.40.10.350">
    <property type="entry name" value="Rod shape-determining protein MreC, domain 2"/>
    <property type="match status" value="1"/>
</dbReference>
<dbReference type="InterPro" id="IPR042175">
    <property type="entry name" value="Cell/Rod_MreC_2"/>
</dbReference>
<organism evidence="8 9">
    <name type="scientific">Alkaliphilus peptidifermentans DSM 18978</name>
    <dbReference type="NCBI Taxonomy" id="1120976"/>
    <lineage>
        <taxon>Bacteria</taxon>
        <taxon>Bacillati</taxon>
        <taxon>Bacillota</taxon>
        <taxon>Clostridia</taxon>
        <taxon>Peptostreptococcales</taxon>
        <taxon>Natronincolaceae</taxon>
        <taxon>Alkaliphilus</taxon>
    </lineage>
</organism>
<evidence type="ECO:0000313" key="9">
    <source>
        <dbReference type="Proteomes" id="UP000198636"/>
    </source>
</evidence>
<keyword evidence="9" id="KW-1185">Reference proteome</keyword>
<keyword evidence="6" id="KW-0175">Coiled coil</keyword>
<dbReference type="InterPro" id="IPR055342">
    <property type="entry name" value="MreC_beta-barrel_core"/>
</dbReference>
<dbReference type="Gene3D" id="2.40.10.340">
    <property type="entry name" value="Rod shape-determining protein MreC, domain 1"/>
    <property type="match status" value="1"/>
</dbReference>
<comment type="function">
    <text evidence="5">Involved in formation and maintenance of cell shape.</text>
</comment>